<comment type="caution">
    <text evidence="1">The sequence shown here is derived from an EMBL/GenBank/DDBJ whole genome shotgun (WGS) entry which is preliminary data.</text>
</comment>
<dbReference type="AlphaFoldDB" id="A0A0F9S421"/>
<name>A0A0F9S421_9ZZZZ</name>
<evidence type="ECO:0000313" key="1">
    <source>
        <dbReference type="EMBL" id="KKN63595.1"/>
    </source>
</evidence>
<reference evidence="1" key="1">
    <citation type="journal article" date="2015" name="Nature">
        <title>Complex archaea that bridge the gap between prokaryotes and eukaryotes.</title>
        <authorList>
            <person name="Spang A."/>
            <person name="Saw J.H."/>
            <person name="Jorgensen S.L."/>
            <person name="Zaremba-Niedzwiedzka K."/>
            <person name="Martijn J."/>
            <person name="Lind A.E."/>
            <person name="van Eijk R."/>
            <person name="Schleper C."/>
            <person name="Guy L."/>
            <person name="Ettema T.J."/>
        </authorList>
    </citation>
    <scope>NUCLEOTIDE SEQUENCE</scope>
</reference>
<gene>
    <name evidence="1" type="ORF">LCGC14_0500440</name>
</gene>
<accession>A0A0F9S421</accession>
<proteinExistence type="predicted"/>
<sequence length="145" mass="15531">MMGITTRQALLGGEAGLDIDALVELAAAELTLQETGGLLTATGAEDTVYINGDPLGTFNPRVLIVDLDNMQGGDTTVLRVYYRITAGGGLQLEDYQAYVGADGGLANSIKLVTIALNPNRFGIQLTLEQTAGVNRTYRWEYFEEA</sequence>
<protein>
    <submittedName>
        <fullName evidence="1">Uncharacterized protein</fullName>
    </submittedName>
</protein>
<organism evidence="1">
    <name type="scientific">marine sediment metagenome</name>
    <dbReference type="NCBI Taxonomy" id="412755"/>
    <lineage>
        <taxon>unclassified sequences</taxon>
        <taxon>metagenomes</taxon>
        <taxon>ecological metagenomes</taxon>
    </lineage>
</organism>
<dbReference type="EMBL" id="LAZR01000585">
    <property type="protein sequence ID" value="KKN63595.1"/>
    <property type="molecule type" value="Genomic_DNA"/>
</dbReference>